<dbReference type="AlphaFoldDB" id="A0A0F9ULN7"/>
<comment type="caution">
    <text evidence="1">The sequence shown here is derived from an EMBL/GenBank/DDBJ whole genome shotgun (WGS) entry which is preliminary data.</text>
</comment>
<proteinExistence type="predicted"/>
<dbReference type="EMBL" id="LAZR01000634">
    <property type="protein sequence ID" value="KKN62146.1"/>
    <property type="molecule type" value="Genomic_DNA"/>
</dbReference>
<name>A0A0F9ULN7_9ZZZZ</name>
<organism evidence="1">
    <name type="scientific">marine sediment metagenome</name>
    <dbReference type="NCBI Taxonomy" id="412755"/>
    <lineage>
        <taxon>unclassified sequences</taxon>
        <taxon>metagenomes</taxon>
        <taxon>ecological metagenomes</taxon>
    </lineage>
</organism>
<evidence type="ECO:0000313" key="1">
    <source>
        <dbReference type="EMBL" id="KKN62146.1"/>
    </source>
</evidence>
<gene>
    <name evidence="1" type="ORF">LCGC14_0515220</name>
</gene>
<reference evidence="1" key="1">
    <citation type="journal article" date="2015" name="Nature">
        <title>Complex archaea that bridge the gap between prokaryotes and eukaryotes.</title>
        <authorList>
            <person name="Spang A."/>
            <person name="Saw J.H."/>
            <person name="Jorgensen S.L."/>
            <person name="Zaremba-Niedzwiedzka K."/>
            <person name="Martijn J."/>
            <person name="Lind A.E."/>
            <person name="van Eijk R."/>
            <person name="Schleper C."/>
            <person name="Guy L."/>
            <person name="Ettema T.J."/>
        </authorList>
    </citation>
    <scope>NUCLEOTIDE SEQUENCE</scope>
</reference>
<accession>A0A0F9ULN7</accession>
<protein>
    <submittedName>
        <fullName evidence="1">Uncharacterized protein</fullName>
    </submittedName>
</protein>
<sequence>METIEGFGMMIKVTKKGSEYKATGKMTSGNIKLMIGEMEFIKSRLLFDLEKTLDDGYDKG</sequence>